<name>X1HPW4_9ZZZZ</name>
<reference evidence="2" key="1">
    <citation type="journal article" date="2014" name="Front. Microbiol.">
        <title>High frequency of phylogenetically diverse reductive dehalogenase-homologous genes in deep subseafloor sedimentary metagenomes.</title>
        <authorList>
            <person name="Kawai M."/>
            <person name="Futagami T."/>
            <person name="Toyoda A."/>
            <person name="Takaki Y."/>
            <person name="Nishi S."/>
            <person name="Hori S."/>
            <person name="Arai W."/>
            <person name="Tsubouchi T."/>
            <person name="Morono Y."/>
            <person name="Uchiyama I."/>
            <person name="Ito T."/>
            <person name="Fujiyama A."/>
            <person name="Inagaki F."/>
            <person name="Takami H."/>
        </authorList>
    </citation>
    <scope>NUCLEOTIDE SEQUENCE</scope>
    <source>
        <strain evidence="2">Expedition CK06-06</strain>
    </source>
</reference>
<sequence>SMNYFPDLTLFELLIILTIASVAFSGQMLHEMIDGDSLSKLSPKTSRLIIWISSLISLTIAIFSLIITQYIIFLPVVFFPFGIMYIFRKPRTDLAGRSSLKDVGIILGNLTFVYIIILIIAP</sequence>
<protein>
    <recommendedName>
        <fullName evidence="3">UbiA prenyltransferase family protein</fullName>
    </recommendedName>
</protein>
<dbReference type="AlphaFoldDB" id="X1HPW4"/>
<keyword evidence="1" id="KW-0812">Transmembrane</keyword>
<feature type="transmembrane region" description="Helical" evidence="1">
    <location>
        <begin position="49"/>
        <end position="82"/>
    </location>
</feature>
<feature type="non-terminal residue" evidence="2">
    <location>
        <position position="1"/>
    </location>
</feature>
<keyword evidence="1" id="KW-0472">Membrane</keyword>
<evidence type="ECO:0008006" key="3">
    <source>
        <dbReference type="Google" id="ProtNLM"/>
    </source>
</evidence>
<feature type="transmembrane region" description="Helical" evidence="1">
    <location>
        <begin position="103"/>
        <end position="121"/>
    </location>
</feature>
<gene>
    <name evidence="2" type="ORF">S03H2_30389</name>
</gene>
<accession>X1HPW4</accession>
<evidence type="ECO:0000313" key="2">
    <source>
        <dbReference type="EMBL" id="GAH55879.1"/>
    </source>
</evidence>
<proteinExistence type="predicted"/>
<organism evidence="2">
    <name type="scientific">marine sediment metagenome</name>
    <dbReference type="NCBI Taxonomy" id="412755"/>
    <lineage>
        <taxon>unclassified sequences</taxon>
        <taxon>metagenomes</taxon>
        <taxon>ecological metagenomes</taxon>
    </lineage>
</organism>
<keyword evidence="1" id="KW-1133">Transmembrane helix</keyword>
<dbReference type="EMBL" id="BARU01018389">
    <property type="protein sequence ID" value="GAH55879.1"/>
    <property type="molecule type" value="Genomic_DNA"/>
</dbReference>
<evidence type="ECO:0000256" key="1">
    <source>
        <dbReference type="SAM" id="Phobius"/>
    </source>
</evidence>
<comment type="caution">
    <text evidence="2">The sequence shown here is derived from an EMBL/GenBank/DDBJ whole genome shotgun (WGS) entry which is preliminary data.</text>
</comment>